<dbReference type="PANTHER" id="PTHR13200:SF1">
    <property type="entry name" value="NUCLEIC ACID BINDING PROTEIN"/>
    <property type="match status" value="1"/>
</dbReference>
<keyword evidence="7" id="KW-0812">Transmembrane</keyword>
<dbReference type="RefSeq" id="XP_009040838.1">
    <property type="nucleotide sequence ID" value="XM_009042590.1"/>
</dbReference>
<proteinExistence type="inferred from homology"/>
<dbReference type="eggNOG" id="ENOG502S5ZP">
    <property type="taxonomic scope" value="Eukaryota"/>
</dbReference>
<keyword evidence="8" id="KW-1133">Transmembrane helix</keyword>
<comment type="similarity">
    <text evidence="3">Belongs to the TMEM151 family.</text>
</comment>
<dbReference type="SUPFAM" id="SSF53335">
    <property type="entry name" value="S-adenosyl-L-methionine-dependent methyltransferases"/>
    <property type="match status" value="1"/>
</dbReference>
<reference evidence="10 11" key="1">
    <citation type="journal article" date="2011" name="Proc. Natl. Acad. Sci. U.S.A.">
        <title>Niche of harmful alga Aureococcus anophagefferens revealed through ecogenomics.</title>
        <authorList>
            <person name="Gobler C.J."/>
            <person name="Berry D.L."/>
            <person name="Dyhrman S.T."/>
            <person name="Wilhelm S.W."/>
            <person name="Salamov A."/>
            <person name="Lobanov A.V."/>
            <person name="Zhang Y."/>
            <person name="Collier J.L."/>
            <person name="Wurch L.L."/>
            <person name="Kustka A.B."/>
            <person name="Dill B.D."/>
            <person name="Shah M."/>
            <person name="VerBerkmoes N.C."/>
            <person name="Kuo A."/>
            <person name="Terry A."/>
            <person name="Pangilinan J."/>
            <person name="Lindquist E.A."/>
            <person name="Lucas S."/>
            <person name="Paulsen I.T."/>
            <person name="Hattenrath-Lehmann T.K."/>
            <person name="Talmage S.C."/>
            <person name="Walker E.A."/>
            <person name="Koch F."/>
            <person name="Burson A.M."/>
            <person name="Marcoval M.A."/>
            <person name="Tang Y.Z."/>
            <person name="Lecleir G.R."/>
            <person name="Coyne K.J."/>
            <person name="Berg G.M."/>
            <person name="Bertrand E.M."/>
            <person name="Saito M.A."/>
            <person name="Gladyshev V.N."/>
            <person name="Grigoriev I.V."/>
        </authorList>
    </citation>
    <scope>NUCLEOTIDE SEQUENCE [LARGE SCALE GENOMIC DNA]</scope>
    <source>
        <strain evidence="11">CCMP 1984</strain>
    </source>
</reference>
<evidence type="ECO:0000256" key="1">
    <source>
        <dbReference type="ARBA" id="ARBA00004141"/>
    </source>
</evidence>
<evidence type="ECO:0000256" key="2">
    <source>
        <dbReference type="ARBA" id="ARBA00004496"/>
    </source>
</evidence>
<gene>
    <name evidence="10" type="ORF">AURANDRAFT_67216</name>
</gene>
<evidence type="ECO:0000256" key="8">
    <source>
        <dbReference type="ARBA" id="ARBA00022989"/>
    </source>
</evidence>
<dbReference type="EMBL" id="GL833151">
    <property type="protein sequence ID" value="EGB04451.1"/>
    <property type="molecule type" value="Genomic_DNA"/>
</dbReference>
<dbReference type="Pfam" id="PF14857">
    <property type="entry name" value="TMEM151"/>
    <property type="match status" value="1"/>
</dbReference>
<evidence type="ECO:0000256" key="4">
    <source>
        <dbReference type="ARBA" id="ARBA00022490"/>
    </source>
</evidence>
<dbReference type="GO" id="GO:0032259">
    <property type="term" value="P:methylation"/>
    <property type="evidence" value="ECO:0007669"/>
    <property type="project" value="UniProtKB-KW"/>
</dbReference>
<evidence type="ECO:0000256" key="6">
    <source>
        <dbReference type="ARBA" id="ARBA00022679"/>
    </source>
</evidence>
<dbReference type="PANTHER" id="PTHR13200">
    <property type="entry name" value="EEF1A LYSINE METHYLTRANSFERASE 1"/>
    <property type="match status" value="1"/>
</dbReference>
<dbReference type="AlphaFoldDB" id="F0YK76"/>
<protein>
    <submittedName>
        <fullName evidence="10">Uncharacterized protein</fullName>
    </submittedName>
</protein>
<dbReference type="InterPro" id="IPR041370">
    <property type="entry name" value="Mlase_EEF1AKMT1/ZCCHC4"/>
</dbReference>
<keyword evidence="4" id="KW-0963">Cytoplasm</keyword>
<dbReference type="GeneID" id="20226126"/>
<dbReference type="GO" id="GO:0005737">
    <property type="term" value="C:cytoplasm"/>
    <property type="evidence" value="ECO:0007669"/>
    <property type="project" value="UniProtKB-SubCell"/>
</dbReference>
<evidence type="ECO:0000313" key="11">
    <source>
        <dbReference type="Proteomes" id="UP000002729"/>
    </source>
</evidence>
<comment type="subcellular location">
    <subcellularLocation>
        <location evidence="2">Cytoplasm</location>
    </subcellularLocation>
    <subcellularLocation>
        <location evidence="1">Membrane</location>
        <topology evidence="1">Multi-pass membrane protein</topology>
    </subcellularLocation>
</comment>
<evidence type="ECO:0000256" key="7">
    <source>
        <dbReference type="ARBA" id="ARBA00022692"/>
    </source>
</evidence>
<dbReference type="Pfam" id="PF10237">
    <property type="entry name" value="N6-adenineMlase"/>
    <property type="match status" value="1"/>
</dbReference>
<keyword evidence="11" id="KW-1185">Reference proteome</keyword>
<name>F0YK76_AURAN</name>
<keyword evidence="5" id="KW-0489">Methyltransferase</keyword>
<dbReference type="InterPro" id="IPR029063">
    <property type="entry name" value="SAM-dependent_MTases_sf"/>
</dbReference>
<evidence type="ECO:0000256" key="3">
    <source>
        <dbReference type="ARBA" id="ARBA00009583"/>
    </source>
</evidence>
<dbReference type="InParanoid" id="F0YK76"/>
<evidence type="ECO:0000256" key="9">
    <source>
        <dbReference type="ARBA" id="ARBA00023136"/>
    </source>
</evidence>
<keyword evidence="9" id="KW-0472">Membrane</keyword>
<dbReference type="InterPro" id="IPR026767">
    <property type="entry name" value="Tmem151"/>
</dbReference>
<dbReference type="InterPro" id="IPR019369">
    <property type="entry name" value="Efm5/EEF1AKMT1"/>
</dbReference>
<dbReference type="GO" id="GO:0016020">
    <property type="term" value="C:membrane"/>
    <property type="evidence" value="ECO:0007669"/>
    <property type="project" value="UniProtKB-SubCell"/>
</dbReference>
<dbReference type="OrthoDB" id="206354at2759"/>
<dbReference type="Proteomes" id="UP000002729">
    <property type="component" value="Unassembled WGS sequence"/>
</dbReference>
<dbReference type="KEGG" id="aaf:AURANDRAFT_67216"/>
<evidence type="ECO:0000256" key="5">
    <source>
        <dbReference type="ARBA" id="ARBA00022603"/>
    </source>
</evidence>
<organism evidence="11">
    <name type="scientific">Aureococcus anophagefferens</name>
    <name type="common">Harmful bloom alga</name>
    <dbReference type="NCBI Taxonomy" id="44056"/>
    <lineage>
        <taxon>Eukaryota</taxon>
        <taxon>Sar</taxon>
        <taxon>Stramenopiles</taxon>
        <taxon>Ochrophyta</taxon>
        <taxon>Pelagophyceae</taxon>
        <taxon>Pelagomonadales</taxon>
        <taxon>Pelagomonadaceae</taxon>
        <taxon>Aureococcus</taxon>
    </lineage>
</organism>
<evidence type="ECO:0000313" key="10">
    <source>
        <dbReference type="EMBL" id="EGB04451.1"/>
    </source>
</evidence>
<sequence>MDFLDATPEVASLNQYWYSARTLAALVAELESGACGLRVAFLSTPSVYFSLPEASAVRQASYCFDYDDQWNGDPRFRFFDFNREKIDADLEHAFDCVVVDPPFITRDVWAKYAACAQSALKPSGGKLILTTVGENEAMLRRVHGALGDALRKTPESMGMCRGRRDTVVGLALLLLRASAKGLFDEITPAKPRVRSELVLPPPPPPPPALAVAAPLRPIPPSPWPGRGAVVMERGRPAHAKACCLSALLFGALRFAAAAPAESVERLRRFLFPSGAAGGLAWIRGLVVVVAAVLYAAEAARSSTLRYVSDARDADAVDAFLRGAVDAAPVVAWTAESYHYETTSRGSGDDRRTSTRRVVTAVARETWAYGAWRDASGGVDALARAWRRACSVTPSARRALVKIRLRRSLAFDDAATADEYAAALADFARRHRRRDVHLSLEQDFSFKGWDEDERILGIRRPLGAPGALWSPAGFWAAAGLGLTVPYRLAFERKCAVASLDVAKRVRSAPHVAREADPVI</sequence>
<keyword evidence="6" id="KW-0808">Transferase</keyword>
<dbReference type="GO" id="GO:0016279">
    <property type="term" value="F:protein-lysine N-methyltransferase activity"/>
    <property type="evidence" value="ECO:0007669"/>
    <property type="project" value="InterPro"/>
</dbReference>
<accession>F0YK76</accession>